<dbReference type="SMART" id="SM00233">
    <property type="entry name" value="PH"/>
    <property type="match status" value="2"/>
</dbReference>
<dbReference type="AlphaFoldDB" id="A0A397EKN8"/>
<evidence type="ECO:0008006" key="6">
    <source>
        <dbReference type="Google" id="ProtNLM"/>
    </source>
</evidence>
<dbReference type="GO" id="GO:0046872">
    <property type="term" value="F:metal ion binding"/>
    <property type="evidence" value="ECO:0007669"/>
    <property type="project" value="InterPro"/>
</dbReference>
<dbReference type="InterPro" id="IPR004177">
    <property type="entry name" value="DDHD_dom"/>
</dbReference>
<dbReference type="Gene3D" id="3.30.1520.10">
    <property type="entry name" value="Phox-like domain"/>
    <property type="match status" value="1"/>
</dbReference>
<feature type="compositionally biased region" description="Acidic residues" evidence="1">
    <location>
        <begin position="106"/>
        <end position="141"/>
    </location>
</feature>
<comment type="caution">
    <text evidence="4">The sequence shown here is derived from an EMBL/GenBank/DDBJ whole genome shotgun (WGS) entry which is preliminary data.</text>
</comment>
<feature type="region of interest" description="Disordered" evidence="1">
    <location>
        <begin position="239"/>
        <end position="279"/>
    </location>
</feature>
<dbReference type="PROSITE" id="PS51043">
    <property type="entry name" value="DDHD"/>
    <property type="match status" value="1"/>
</dbReference>
<dbReference type="GO" id="GO:0004620">
    <property type="term" value="F:phospholipase activity"/>
    <property type="evidence" value="ECO:0007669"/>
    <property type="project" value="TreeGrafter"/>
</dbReference>
<dbReference type="SMART" id="SM01127">
    <property type="entry name" value="DDHD"/>
    <property type="match status" value="1"/>
</dbReference>
<evidence type="ECO:0000313" key="4">
    <source>
        <dbReference type="EMBL" id="RHY80078.1"/>
    </source>
</evidence>
<accession>A0A397EKN8</accession>
<organism evidence="4 5">
    <name type="scientific">Aphanomyces astaci</name>
    <name type="common">Crayfish plague agent</name>
    <dbReference type="NCBI Taxonomy" id="112090"/>
    <lineage>
        <taxon>Eukaryota</taxon>
        <taxon>Sar</taxon>
        <taxon>Stramenopiles</taxon>
        <taxon>Oomycota</taxon>
        <taxon>Saprolegniomycetes</taxon>
        <taxon>Saprolegniales</taxon>
        <taxon>Verrucalvaceae</taxon>
        <taxon>Aphanomyces</taxon>
    </lineage>
</organism>
<dbReference type="SUPFAM" id="SSF64268">
    <property type="entry name" value="PX domain"/>
    <property type="match status" value="1"/>
</dbReference>
<dbReference type="InterPro" id="IPR011993">
    <property type="entry name" value="PH-like_dom_sf"/>
</dbReference>
<dbReference type="VEuPathDB" id="FungiDB:H257_06362"/>
<proteinExistence type="predicted"/>
<evidence type="ECO:0000313" key="5">
    <source>
        <dbReference type="Proteomes" id="UP000266643"/>
    </source>
</evidence>
<gene>
    <name evidence="4" type="ORF">DYB30_009792</name>
</gene>
<sequence>MLLATPTAPLHELGAWLHQARNDLDAALNVVPPQPSPDKVPLDIAAVSAAAQSIEECTAVLSKALRFLHNLLDTADSKSSEGDALAENESSLSTGIYAEPPHGSPDDSEEYITEGDDDGDGDDDDEDDGDEMDDDEIDLPEIDPVYGDDAAELNGVVIARIQAALGDDASFDAFKDQAMEFGTGKQPAESFYTYLETHMTDAMIAEFILDFARLLANVDQRTTLLAAHCRAVRRKAKDAAATAASSSKPPSPPPPLRRNLSMASSINDDTSPRDDDSFEYPSELHLDTVNHLMFVIHGIGCHGDFKEGDKEDVGASTAGSNRAFRELFRTMLDTHFKEVPVALEIQSIEWHEELHEPTGVDAVFDIICPEGSQGYYYIRQFNKDTFMDILYYLSPGYGQIVVNSVTDQLNSKYKVFMDEHPGWNGQISIFAHSLGTVITYDILTHPAHSVAKNGVKFSGLDFSIENFFAAGYYYNESIVALDRSPVPVMILSRGGLDLKDGKFTPGITMPSCNHYYNIFHPIDPIAYRVEPLIHPDMHDKPPVPLIQCKHMPFSKMQEMWERITAPVPGFTLPRIDYVMRRRGREGVIEMAYAAASHSACWDSDDVVMFTLMQICRPVVDKLRRYMSAQRPLPSLYPRGLVPITPHSKIRIATTVLARDRATGAWGTRTAVMDHKRIYFASNADDIGCRKKWSIPLSAKLGVQLGDDAFTLKVTPDEATPGLAGGSGRSLRFGIGGSAPHTPSSTTSAAAAATCTQILRASTTELRNEWLEALTHAIHLLTLPQPPPIPAGRTSSSSICTVGLDLPSGACVDYFGAVKTSLLQFKTLKAKSWYESQGWTSRWFVLTKSSLDCYDTCPNLVGLAQFPVHKSTVLAYPKRCLLRIVTKTGTTLDFKVKDSRTFDVWTHGLEAVDRCHVRLHEDVVDHSALGVSLDSQLPSVHRLSVDKYFVLNDDKGPYAAFQIRIIHTGGQTILRRFSAFREVNRQLRLIFPHEQMPPLPSTRLWGKFDPAYLAAKSTHLNTYLGKVEAMCTNNPAANTILQQFLNVDTASPSYGDE</sequence>
<dbReference type="SUPFAM" id="SSF50729">
    <property type="entry name" value="PH domain-like"/>
    <property type="match status" value="1"/>
</dbReference>
<dbReference type="PROSITE" id="PS50195">
    <property type="entry name" value="PX"/>
    <property type="match status" value="1"/>
</dbReference>
<evidence type="ECO:0000259" key="3">
    <source>
        <dbReference type="PROSITE" id="PS51043"/>
    </source>
</evidence>
<feature type="region of interest" description="Disordered" evidence="1">
    <location>
        <begin position="76"/>
        <end position="145"/>
    </location>
</feature>
<dbReference type="Gene3D" id="2.30.29.30">
    <property type="entry name" value="Pleckstrin-homology domain (PH domain)/Phosphotyrosine-binding domain (PTB)"/>
    <property type="match status" value="1"/>
</dbReference>
<dbReference type="GO" id="GO:0035091">
    <property type="term" value="F:phosphatidylinositol binding"/>
    <property type="evidence" value="ECO:0007669"/>
    <property type="project" value="InterPro"/>
</dbReference>
<protein>
    <recommendedName>
        <fullName evidence="6">DDHD domain-containing protein</fullName>
    </recommendedName>
</protein>
<feature type="compositionally biased region" description="Low complexity" evidence="1">
    <location>
        <begin position="239"/>
        <end position="248"/>
    </location>
</feature>
<dbReference type="Pfam" id="PF00787">
    <property type="entry name" value="PX"/>
    <property type="match status" value="1"/>
</dbReference>
<feature type="domain" description="PX" evidence="2">
    <location>
        <begin position="938"/>
        <end position="1050"/>
    </location>
</feature>
<dbReference type="InterPro" id="IPR001683">
    <property type="entry name" value="PX_dom"/>
</dbReference>
<dbReference type="PANTHER" id="PTHR23509:SF10">
    <property type="entry name" value="LD21067P"/>
    <property type="match status" value="1"/>
</dbReference>
<evidence type="ECO:0000256" key="1">
    <source>
        <dbReference type="SAM" id="MobiDB-lite"/>
    </source>
</evidence>
<dbReference type="InterPro" id="IPR057634">
    <property type="entry name" value="PAH_ZNF598/HEL2"/>
</dbReference>
<dbReference type="Pfam" id="PF23202">
    <property type="entry name" value="PAH_ZNF598"/>
    <property type="match status" value="1"/>
</dbReference>
<dbReference type="Proteomes" id="UP000266643">
    <property type="component" value="Unassembled WGS sequence"/>
</dbReference>
<reference evidence="4 5" key="1">
    <citation type="submission" date="2018-08" db="EMBL/GenBank/DDBJ databases">
        <title>Aphanomyces genome sequencing and annotation.</title>
        <authorList>
            <person name="Minardi D."/>
            <person name="Oidtmann B."/>
            <person name="Van Der Giezen M."/>
            <person name="Studholme D.J."/>
        </authorList>
    </citation>
    <scope>NUCLEOTIDE SEQUENCE [LARGE SCALE GENOMIC DNA]</scope>
    <source>
        <strain evidence="4 5">D2</strain>
    </source>
</reference>
<name>A0A397EKN8_APHAT</name>
<feature type="domain" description="DDHD" evidence="3">
    <location>
        <begin position="460"/>
        <end position="616"/>
    </location>
</feature>
<dbReference type="InterPro" id="IPR058055">
    <property type="entry name" value="PA-PLA1"/>
</dbReference>
<evidence type="ECO:0000259" key="2">
    <source>
        <dbReference type="PROSITE" id="PS50195"/>
    </source>
</evidence>
<dbReference type="InterPro" id="IPR001849">
    <property type="entry name" value="PH_domain"/>
</dbReference>
<dbReference type="CDD" id="cd06093">
    <property type="entry name" value="PX_domain"/>
    <property type="match status" value="1"/>
</dbReference>
<dbReference type="GO" id="GO:0005737">
    <property type="term" value="C:cytoplasm"/>
    <property type="evidence" value="ECO:0007669"/>
    <property type="project" value="TreeGrafter"/>
</dbReference>
<dbReference type="EMBL" id="QUTD01000116">
    <property type="protein sequence ID" value="RHY80078.1"/>
    <property type="molecule type" value="Genomic_DNA"/>
</dbReference>
<dbReference type="Pfam" id="PF02862">
    <property type="entry name" value="DDHD"/>
    <property type="match status" value="1"/>
</dbReference>
<dbReference type="PANTHER" id="PTHR23509">
    <property type="entry name" value="PA-PL1 PHOSPHOLIPASE FAMILY"/>
    <property type="match status" value="1"/>
</dbReference>
<dbReference type="InterPro" id="IPR036871">
    <property type="entry name" value="PX_dom_sf"/>
</dbReference>